<feature type="transmembrane region" description="Helical" evidence="6">
    <location>
        <begin position="277"/>
        <end position="294"/>
    </location>
</feature>
<dbReference type="InterPro" id="IPR000620">
    <property type="entry name" value="EamA_dom"/>
</dbReference>
<feature type="transmembrane region" description="Helical" evidence="6">
    <location>
        <begin position="190"/>
        <end position="209"/>
    </location>
</feature>
<comment type="subcellular location">
    <subcellularLocation>
        <location evidence="1">Membrane</location>
        <topology evidence="1">Multi-pass membrane protein</topology>
    </subcellularLocation>
</comment>
<name>A0ABV9Z3U8_9HYPH</name>
<feature type="domain" description="EamA" evidence="7">
    <location>
        <begin position="162"/>
        <end position="294"/>
    </location>
</feature>
<keyword evidence="5 6" id="KW-0472">Membrane</keyword>
<sequence length="296" mass="30560">MADIASGSASSGLFTRLAPALFVVLWSSGFIVARLVAPHSDPLTFLVVRYALVIAILAPFALLIGAPWPKGRDFTNNAVSGFLLHGVYLGGIFWAVKHGLPAGFAGLFAGLQPLVTATLAGPLLGEAVSGRRWAGIGLGFVGAALVLLPKIGGHDAIPAQALIVGVLAVGAFTAGTIWQKRTGNSMDMRTGNVVQFTAALLPTALVAALTESGRFDMTPELIAGLFWAVIGLSIGAITMLLVMIKRGAVVQTTSLLYLVPAVTALMAWIGFGETMNVLQIGGMVLAAAGVFLANQK</sequence>
<dbReference type="SUPFAM" id="SSF103481">
    <property type="entry name" value="Multidrug resistance efflux transporter EmrE"/>
    <property type="match status" value="2"/>
</dbReference>
<keyword evidence="4 6" id="KW-1133">Transmembrane helix</keyword>
<keyword evidence="9" id="KW-1185">Reference proteome</keyword>
<organism evidence="8 9">
    <name type="scientific">Flaviflagellibacter deserti</name>
    <dbReference type="NCBI Taxonomy" id="2267266"/>
    <lineage>
        <taxon>Bacteria</taxon>
        <taxon>Pseudomonadati</taxon>
        <taxon>Pseudomonadota</taxon>
        <taxon>Alphaproteobacteria</taxon>
        <taxon>Hyphomicrobiales</taxon>
        <taxon>Flaviflagellibacter</taxon>
    </lineage>
</organism>
<feature type="domain" description="EamA" evidence="7">
    <location>
        <begin position="21"/>
        <end position="147"/>
    </location>
</feature>
<evidence type="ECO:0000256" key="4">
    <source>
        <dbReference type="ARBA" id="ARBA00022989"/>
    </source>
</evidence>
<proteinExistence type="inferred from homology"/>
<reference evidence="9" key="1">
    <citation type="journal article" date="2019" name="Int. J. Syst. Evol. Microbiol.">
        <title>The Global Catalogue of Microorganisms (GCM) 10K type strain sequencing project: providing services to taxonomists for standard genome sequencing and annotation.</title>
        <authorList>
            <consortium name="The Broad Institute Genomics Platform"/>
            <consortium name="The Broad Institute Genome Sequencing Center for Infectious Disease"/>
            <person name="Wu L."/>
            <person name="Ma J."/>
        </authorList>
    </citation>
    <scope>NUCLEOTIDE SEQUENCE [LARGE SCALE GENOMIC DNA]</scope>
    <source>
        <strain evidence="9">CGMCC 1.16444</strain>
    </source>
</reference>
<protein>
    <submittedName>
        <fullName evidence="8">DMT family transporter</fullName>
    </submittedName>
</protein>
<feature type="transmembrane region" description="Helical" evidence="6">
    <location>
        <begin position="221"/>
        <end position="242"/>
    </location>
</feature>
<keyword evidence="3 6" id="KW-0812">Transmembrane</keyword>
<feature type="transmembrane region" description="Helical" evidence="6">
    <location>
        <begin position="43"/>
        <end position="66"/>
    </location>
</feature>
<feature type="transmembrane region" description="Helical" evidence="6">
    <location>
        <begin position="254"/>
        <end position="271"/>
    </location>
</feature>
<dbReference type="InterPro" id="IPR037185">
    <property type="entry name" value="EmrE-like"/>
</dbReference>
<evidence type="ECO:0000313" key="8">
    <source>
        <dbReference type="EMBL" id="MFC5069259.1"/>
    </source>
</evidence>
<dbReference type="RefSeq" id="WP_114958237.1">
    <property type="nucleotide sequence ID" value="NZ_JBHSJF010000006.1"/>
</dbReference>
<dbReference type="PANTHER" id="PTHR32322:SF2">
    <property type="entry name" value="EAMA DOMAIN-CONTAINING PROTEIN"/>
    <property type="match status" value="1"/>
</dbReference>
<evidence type="ECO:0000313" key="9">
    <source>
        <dbReference type="Proteomes" id="UP001595796"/>
    </source>
</evidence>
<dbReference type="Proteomes" id="UP001595796">
    <property type="component" value="Unassembled WGS sequence"/>
</dbReference>
<dbReference type="EMBL" id="JBHSJF010000006">
    <property type="protein sequence ID" value="MFC5069259.1"/>
    <property type="molecule type" value="Genomic_DNA"/>
</dbReference>
<feature type="transmembrane region" description="Helical" evidence="6">
    <location>
        <begin position="133"/>
        <end position="151"/>
    </location>
</feature>
<feature type="transmembrane region" description="Helical" evidence="6">
    <location>
        <begin position="17"/>
        <end position="37"/>
    </location>
</feature>
<dbReference type="InterPro" id="IPR050638">
    <property type="entry name" value="AA-Vitamin_Transporters"/>
</dbReference>
<evidence type="ECO:0000256" key="2">
    <source>
        <dbReference type="ARBA" id="ARBA00007362"/>
    </source>
</evidence>
<comment type="similarity">
    <text evidence="2">Belongs to the EamA transporter family.</text>
</comment>
<comment type="caution">
    <text evidence="8">The sequence shown here is derived from an EMBL/GenBank/DDBJ whole genome shotgun (WGS) entry which is preliminary data.</text>
</comment>
<evidence type="ECO:0000256" key="6">
    <source>
        <dbReference type="SAM" id="Phobius"/>
    </source>
</evidence>
<evidence type="ECO:0000259" key="7">
    <source>
        <dbReference type="Pfam" id="PF00892"/>
    </source>
</evidence>
<accession>A0ABV9Z3U8</accession>
<dbReference type="PANTHER" id="PTHR32322">
    <property type="entry name" value="INNER MEMBRANE TRANSPORTER"/>
    <property type="match status" value="1"/>
</dbReference>
<evidence type="ECO:0000256" key="5">
    <source>
        <dbReference type="ARBA" id="ARBA00023136"/>
    </source>
</evidence>
<feature type="transmembrane region" description="Helical" evidence="6">
    <location>
        <begin position="78"/>
        <end position="96"/>
    </location>
</feature>
<feature type="transmembrane region" description="Helical" evidence="6">
    <location>
        <begin position="157"/>
        <end position="178"/>
    </location>
</feature>
<evidence type="ECO:0000256" key="1">
    <source>
        <dbReference type="ARBA" id="ARBA00004141"/>
    </source>
</evidence>
<dbReference type="Pfam" id="PF00892">
    <property type="entry name" value="EamA"/>
    <property type="match status" value="2"/>
</dbReference>
<gene>
    <name evidence="8" type="ORF">ACFPFW_14675</name>
</gene>
<evidence type="ECO:0000256" key="3">
    <source>
        <dbReference type="ARBA" id="ARBA00022692"/>
    </source>
</evidence>
<feature type="transmembrane region" description="Helical" evidence="6">
    <location>
        <begin position="102"/>
        <end position="121"/>
    </location>
</feature>